<proteinExistence type="predicted"/>
<dbReference type="Proteomes" id="UP000263900">
    <property type="component" value="Chromosome"/>
</dbReference>
<gene>
    <name evidence="1" type="ORF">D3H65_21250</name>
</gene>
<organism evidence="1 2">
    <name type="scientific">Paraflavitalea soli</name>
    <dbReference type="NCBI Taxonomy" id="2315862"/>
    <lineage>
        <taxon>Bacteria</taxon>
        <taxon>Pseudomonadati</taxon>
        <taxon>Bacteroidota</taxon>
        <taxon>Chitinophagia</taxon>
        <taxon>Chitinophagales</taxon>
        <taxon>Chitinophagaceae</taxon>
        <taxon>Paraflavitalea</taxon>
    </lineage>
</organism>
<dbReference type="Gene3D" id="3.10.450.50">
    <property type="match status" value="1"/>
</dbReference>
<sequence length="125" mass="13496">MKLTIVWIMTAIIIGACNGKPKDVQADPRSVAEAIFDAAKSGNCQGLAALVDTEADSDSKRIAQASADKASQEEFQKYFAKGKVSADPVISGDKASVNILFGPDGTREETFEMTRKEGKWYLTSF</sequence>
<dbReference type="AlphaFoldDB" id="A0A3B7MTR6"/>
<dbReference type="EMBL" id="CP032157">
    <property type="protein sequence ID" value="AXY76366.1"/>
    <property type="molecule type" value="Genomic_DNA"/>
</dbReference>
<protein>
    <recommendedName>
        <fullName evidence="3">DUF4878 domain-containing protein</fullName>
    </recommendedName>
</protein>
<reference evidence="1 2" key="1">
    <citation type="submission" date="2018-09" db="EMBL/GenBank/DDBJ databases">
        <title>Genome sequencing of strain 6GH32-13.</title>
        <authorList>
            <person name="Weon H.-Y."/>
            <person name="Heo J."/>
            <person name="Kwon S.-W."/>
        </authorList>
    </citation>
    <scope>NUCLEOTIDE SEQUENCE [LARGE SCALE GENOMIC DNA]</scope>
    <source>
        <strain evidence="1 2">5GH32-13</strain>
    </source>
</reference>
<evidence type="ECO:0000313" key="2">
    <source>
        <dbReference type="Proteomes" id="UP000263900"/>
    </source>
</evidence>
<keyword evidence="2" id="KW-1185">Reference proteome</keyword>
<dbReference type="KEGG" id="pseg:D3H65_21250"/>
<dbReference type="OrthoDB" id="9936815at2"/>
<evidence type="ECO:0000313" key="1">
    <source>
        <dbReference type="EMBL" id="AXY76366.1"/>
    </source>
</evidence>
<accession>A0A3B7MTR6</accession>
<evidence type="ECO:0008006" key="3">
    <source>
        <dbReference type="Google" id="ProtNLM"/>
    </source>
</evidence>
<name>A0A3B7MTR6_9BACT</name>
<dbReference type="PROSITE" id="PS51257">
    <property type="entry name" value="PROKAR_LIPOPROTEIN"/>
    <property type="match status" value="1"/>
</dbReference>